<dbReference type="SUPFAM" id="SSF51338">
    <property type="entry name" value="Composite domain of metallo-dependent hydrolases"/>
    <property type="match status" value="1"/>
</dbReference>
<dbReference type="CDD" id="cd01299">
    <property type="entry name" value="Met_dep_hydrolase_A"/>
    <property type="match status" value="1"/>
</dbReference>
<gene>
    <name evidence="2" type="ORF">A1Q1_00571</name>
</gene>
<dbReference type="Gene3D" id="3.20.20.140">
    <property type="entry name" value="Metal-dependent hydrolases"/>
    <property type="match status" value="1"/>
</dbReference>
<sequence>MSSLFSNSETEIALKAPYVLKGMLWRGFTTIRDVGGATKHFADATEQWLTPGPRIFQGGPIMSQTGGHGDLGTGACCSPPAMRIADGVDECTKVARTLMKNGAAHIKICSSGGVSSPTDKLESSQFTVAEIKAICDTVRAMGGCGVASHCFTVEGARNAIEAGVWSIEHGNLLDEETLELMAKRGVNLTPTLVVCELMSRPPYNALIPPSSREKLARVKKQGFTVLKAADKAGVNIAYGTDCFSSMQPGQLTEFELRAQVLPSAKVLQHATVNAARVLKMEGKIGVIKKGAAADLILLKENPLEDVASLNRPKENLRAVIKDGRCVRSSVKGLRVEVPLV</sequence>
<dbReference type="VEuPathDB" id="FungiDB:A1Q1_00571"/>
<dbReference type="HOGENOM" id="CLU_023620_2_0_1"/>
<proteinExistence type="predicted"/>
<dbReference type="PANTHER" id="PTHR43135:SF3">
    <property type="entry name" value="ALPHA-D-RIBOSE 1-METHYLPHOSPHONATE 5-TRIPHOSPHATE DIPHOSPHATASE"/>
    <property type="match status" value="1"/>
</dbReference>
<dbReference type="InterPro" id="IPR051781">
    <property type="entry name" value="Metallo-dep_Hydrolase"/>
</dbReference>
<name>J6EZL9_TRIAS</name>
<dbReference type="Gene3D" id="2.30.40.10">
    <property type="entry name" value="Urease, subunit C, domain 1"/>
    <property type="match status" value="1"/>
</dbReference>
<accession>J6EZL9</accession>
<dbReference type="Pfam" id="PF01979">
    <property type="entry name" value="Amidohydro_1"/>
    <property type="match status" value="1"/>
</dbReference>
<reference evidence="2 3" key="1">
    <citation type="journal article" date="2012" name="Eukaryot. Cell">
        <title>Draft genome sequence of CBS 2479, the standard type strain of Trichosporon asahii.</title>
        <authorList>
            <person name="Yang R.Y."/>
            <person name="Li H.T."/>
            <person name="Zhu H."/>
            <person name="Zhou G.P."/>
            <person name="Wang M."/>
            <person name="Wang L."/>
        </authorList>
    </citation>
    <scope>NUCLEOTIDE SEQUENCE [LARGE SCALE GENOMIC DNA]</scope>
    <source>
        <strain evidence="3">ATCC 90039 / CBS 2479 / JCM 2466 / KCTC 7840 / NCYC 2677 / UAMH 7654</strain>
    </source>
</reference>
<dbReference type="OrthoDB" id="194468at2759"/>
<dbReference type="RefSeq" id="XP_014181361.1">
    <property type="nucleotide sequence ID" value="XM_014325886.1"/>
</dbReference>
<dbReference type="InterPro" id="IPR011059">
    <property type="entry name" value="Metal-dep_hydrolase_composite"/>
</dbReference>
<dbReference type="SUPFAM" id="SSF51556">
    <property type="entry name" value="Metallo-dependent hydrolases"/>
    <property type="match status" value="1"/>
</dbReference>
<dbReference type="InterPro" id="IPR032466">
    <property type="entry name" value="Metal_Hydrolase"/>
</dbReference>
<dbReference type="Proteomes" id="UP000002748">
    <property type="component" value="Unassembled WGS sequence"/>
</dbReference>
<protein>
    <recommendedName>
        <fullName evidence="1">Amidohydrolase-related domain-containing protein</fullName>
    </recommendedName>
</protein>
<organism evidence="2 3">
    <name type="scientific">Trichosporon asahii var. asahii (strain ATCC 90039 / CBS 2479 / JCM 2466 / KCTC 7840 / NBRC 103889/ NCYC 2677 / UAMH 7654)</name>
    <name type="common">Yeast</name>
    <dbReference type="NCBI Taxonomy" id="1186058"/>
    <lineage>
        <taxon>Eukaryota</taxon>
        <taxon>Fungi</taxon>
        <taxon>Dikarya</taxon>
        <taxon>Basidiomycota</taxon>
        <taxon>Agaricomycotina</taxon>
        <taxon>Tremellomycetes</taxon>
        <taxon>Trichosporonales</taxon>
        <taxon>Trichosporonaceae</taxon>
        <taxon>Trichosporon</taxon>
    </lineage>
</organism>
<dbReference type="EMBL" id="ALBS01000126">
    <property type="protein sequence ID" value="EJT50104.1"/>
    <property type="molecule type" value="Genomic_DNA"/>
</dbReference>
<evidence type="ECO:0000313" key="3">
    <source>
        <dbReference type="Proteomes" id="UP000002748"/>
    </source>
</evidence>
<dbReference type="GeneID" id="25984085"/>
<comment type="caution">
    <text evidence="2">The sequence shown here is derived from an EMBL/GenBank/DDBJ whole genome shotgun (WGS) entry which is preliminary data.</text>
</comment>
<dbReference type="AlphaFoldDB" id="J6EZL9"/>
<dbReference type="InterPro" id="IPR057744">
    <property type="entry name" value="OTAase-like"/>
</dbReference>
<feature type="domain" description="Amidohydrolase-related" evidence="1">
    <location>
        <begin position="15"/>
        <end position="325"/>
    </location>
</feature>
<dbReference type="PANTHER" id="PTHR43135">
    <property type="entry name" value="ALPHA-D-RIBOSE 1-METHYLPHOSPHONATE 5-TRIPHOSPHATE DIPHOSPHATASE"/>
    <property type="match status" value="1"/>
</dbReference>
<dbReference type="InterPro" id="IPR006680">
    <property type="entry name" value="Amidohydro-rel"/>
</dbReference>
<dbReference type="KEGG" id="tasa:A1Q1_00571"/>
<dbReference type="GO" id="GO:0016810">
    <property type="term" value="F:hydrolase activity, acting on carbon-nitrogen (but not peptide) bonds"/>
    <property type="evidence" value="ECO:0007669"/>
    <property type="project" value="InterPro"/>
</dbReference>
<evidence type="ECO:0000259" key="1">
    <source>
        <dbReference type="Pfam" id="PF01979"/>
    </source>
</evidence>
<evidence type="ECO:0000313" key="2">
    <source>
        <dbReference type="EMBL" id="EJT50104.1"/>
    </source>
</evidence>